<dbReference type="InterPro" id="IPR037231">
    <property type="entry name" value="NAP-like_sf"/>
</dbReference>
<keyword evidence="5" id="KW-1185">Reference proteome</keyword>
<organism evidence="4 5">
    <name type="scientific">Asterophora parasitica</name>
    <dbReference type="NCBI Taxonomy" id="117018"/>
    <lineage>
        <taxon>Eukaryota</taxon>
        <taxon>Fungi</taxon>
        <taxon>Dikarya</taxon>
        <taxon>Basidiomycota</taxon>
        <taxon>Agaricomycotina</taxon>
        <taxon>Agaricomycetes</taxon>
        <taxon>Agaricomycetidae</taxon>
        <taxon>Agaricales</taxon>
        <taxon>Tricholomatineae</taxon>
        <taxon>Lyophyllaceae</taxon>
        <taxon>Asterophora</taxon>
    </lineage>
</organism>
<feature type="region of interest" description="Disordered" evidence="3">
    <location>
        <begin position="249"/>
        <end position="286"/>
    </location>
</feature>
<feature type="region of interest" description="Disordered" evidence="3">
    <location>
        <begin position="1"/>
        <end position="20"/>
    </location>
</feature>
<evidence type="ECO:0000313" key="4">
    <source>
        <dbReference type="EMBL" id="KAG5648226.1"/>
    </source>
</evidence>
<dbReference type="PANTHER" id="PTHR11875">
    <property type="entry name" value="TESTIS-SPECIFIC Y-ENCODED PROTEIN"/>
    <property type="match status" value="1"/>
</dbReference>
<name>A0A9P7KHZ0_9AGAR</name>
<dbReference type="GO" id="GO:0005634">
    <property type="term" value="C:nucleus"/>
    <property type="evidence" value="ECO:0007669"/>
    <property type="project" value="InterPro"/>
</dbReference>
<dbReference type="Proteomes" id="UP000775547">
    <property type="component" value="Unassembled WGS sequence"/>
</dbReference>
<evidence type="ECO:0000256" key="2">
    <source>
        <dbReference type="RuleBase" id="RU003876"/>
    </source>
</evidence>
<reference evidence="4" key="2">
    <citation type="submission" date="2021-10" db="EMBL/GenBank/DDBJ databases">
        <title>Phylogenomics reveals ancestral predisposition of the termite-cultivated fungus Termitomyces towards a domesticated lifestyle.</title>
        <authorList>
            <person name="Auxier B."/>
            <person name="Grum-Grzhimaylo A."/>
            <person name="Cardenas M.E."/>
            <person name="Lodge J.D."/>
            <person name="Laessoe T."/>
            <person name="Pedersen O."/>
            <person name="Smith M.E."/>
            <person name="Kuyper T.W."/>
            <person name="Franco-Molano E.A."/>
            <person name="Baroni T.J."/>
            <person name="Aanen D.K."/>
        </authorList>
    </citation>
    <scope>NUCLEOTIDE SEQUENCE</scope>
    <source>
        <strain evidence="4">AP01</strain>
        <tissue evidence="4">Mycelium</tissue>
    </source>
</reference>
<sequence length="286" mass="32330">MVKGTKRASPGAEAEKSPLADIELSDEDAKKLQGIQRDIARVELVLGPSLFRVFDHTALTETLLERAAQLKLVPSYEKRRQVLAGIPKFWPVALMNNSIFAYHAQHSADQLALSYLEDVWVERDPAEPRCYTIEFTFKENPYFTDKVLKKEFKYVPPPAAADEKPDADGITDSMLEFSWERDVVPSSTKINWKDAEKALTKLYPRENADDEDDLGDTGSFFNFFEHESDPTEIGLSIAGEIFPEAIDFFLGNTGGDELDSDDEDEDDEDDADEIDLEKPRTKKQKV</sequence>
<gene>
    <name evidence="4" type="ORF">DXG03_006183</name>
</gene>
<feature type="compositionally biased region" description="Acidic residues" evidence="3">
    <location>
        <begin position="256"/>
        <end position="275"/>
    </location>
</feature>
<comment type="similarity">
    <text evidence="1 2">Belongs to the nucleosome assembly protein (NAP) family.</text>
</comment>
<dbReference type="OrthoDB" id="19419at2759"/>
<dbReference type="GO" id="GO:0006334">
    <property type="term" value="P:nucleosome assembly"/>
    <property type="evidence" value="ECO:0007669"/>
    <property type="project" value="InterPro"/>
</dbReference>
<evidence type="ECO:0000313" key="5">
    <source>
        <dbReference type="Proteomes" id="UP000775547"/>
    </source>
</evidence>
<accession>A0A9P7KHZ0</accession>
<dbReference type="InterPro" id="IPR002164">
    <property type="entry name" value="NAP_family"/>
</dbReference>
<comment type="caution">
    <text evidence="4">The sequence shown here is derived from an EMBL/GenBank/DDBJ whole genome shotgun (WGS) entry which is preliminary data.</text>
</comment>
<dbReference type="AlphaFoldDB" id="A0A9P7KHZ0"/>
<proteinExistence type="inferred from homology"/>
<evidence type="ECO:0000256" key="3">
    <source>
        <dbReference type="SAM" id="MobiDB-lite"/>
    </source>
</evidence>
<evidence type="ECO:0000256" key="1">
    <source>
        <dbReference type="ARBA" id="ARBA00009947"/>
    </source>
</evidence>
<dbReference type="SUPFAM" id="SSF143113">
    <property type="entry name" value="NAP-like"/>
    <property type="match status" value="1"/>
</dbReference>
<dbReference type="Gene3D" id="3.30.1120.90">
    <property type="entry name" value="Nucleosome assembly protein"/>
    <property type="match status" value="1"/>
</dbReference>
<dbReference type="EMBL" id="JABCKV010000004">
    <property type="protein sequence ID" value="KAG5648226.1"/>
    <property type="molecule type" value="Genomic_DNA"/>
</dbReference>
<dbReference type="Pfam" id="PF00956">
    <property type="entry name" value="NAP"/>
    <property type="match status" value="1"/>
</dbReference>
<protein>
    <submittedName>
        <fullName evidence="4">Uncharacterized protein</fullName>
    </submittedName>
</protein>
<reference evidence="4" key="1">
    <citation type="submission" date="2020-07" db="EMBL/GenBank/DDBJ databases">
        <authorList>
            <person name="Nieuwenhuis M."/>
            <person name="Van De Peppel L.J.J."/>
        </authorList>
    </citation>
    <scope>NUCLEOTIDE SEQUENCE</scope>
    <source>
        <strain evidence="4">AP01</strain>
        <tissue evidence="4">Mycelium</tissue>
    </source>
</reference>